<dbReference type="InterPro" id="IPR039421">
    <property type="entry name" value="Type_1_exporter"/>
</dbReference>
<gene>
    <name evidence="13" type="ORF">DKP76_14535</name>
</gene>
<keyword evidence="14" id="KW-1185">Reference proteome</keyword>
<dbReference type="Pfam" id="PF00005">
    <property type="entry name" value="ABC_tran"/>
    <property type="match status" value="1"/>
</dbReference>
<evidence type="ECO:0000256" key="10">
    <source>
        <dbReference type="SAM" id="Phobius"/>
    </source>
</evidence>
<dbReference type="RefSeq" id="WP_109707566.1">
    <property type="nucleotide sequence ID" value="NZ_QGDB01000005.1"/>
</dbReference>
<keyword evidence="5" id="KW-0547">Nucleotide-binding</keyword>
<evidence type="ECO:0000259" key="12">
    <source>
        <dbReference type="PROSITE" id="PS50929"/>
    </source>
</evidence>
<evidence type="ECO:0000259" key="11">
    <source>
        <dbReference type="PROSITE" id="PS50893"/>
    </source>
</evidence>
<evidence type="ECO:0000256" key="1">
    <source>
        <dbReference type="ARBA" id="ARBA00004533"/>
    </source>
</evidence>
<keyword evidence="7 10" id="KW-1133">Transmembrane helix</keyword>
<dbReference type="InterPro" id="IPR003439">
    <property type="entry name" value="ABC_transporter-like_ATP-bd"/>
</dbReference>
<dbReference type="PROSITE" id="PS00211">
    <property type="entry name" value="ABC_TRANSPORTER_1"/>
    <property type="match status" value="1"/>
</dbReference>
<feature type="transmembrane region" description="Helical" evidence="10">
    <location>
        <begin position="34"/>
        <end position="56"/>
    </location>
</feature>
<dbReference type="Pfam" id="PF00664">
    <property type="entry name" value="ABC_membrane"/>
    <property type="match status" value="1"/>
</dbReference>
<evidence type="ECO:0000256" key="3">
    <source>
        <dbReference type="ARBA" id="ARBA00005417"/>
    </source>
</evidence>
<feature type="domain" description="ABC transporter" evidence="11">
    <location>
        <begin position="352"/>
        <end position="586"/>
    </location>
</feature>
<evidence type="ECO:0000256" key="8">
    <source>
        <dbReference type="ARBA" id="ARBA00023136"/>
    </source>
</evidence>
<dbReference type="GO" id="GO:0140359">
    <property type="term" value="F:ABC-type transporter activity"/>
    <property type="evidence" value="ECO:0007669"/>
    <property type="project" value="InterPro"/>
</dbReference>
<dbReference type="PROSITE" id="PS50893">
    <property type="entry name" value="ABC_TRANSPORTER_2"/>
    <property type="match status" value="1"/>
</dbReference>
<reference evidence="13 14" key="1">
    <citation type="submission" date="2018-05" db="EMBL/GenBank/DDBJ databases">
        <title>Comparative genomic sequence analysis between strain HN4 and CCM 8460T (Falsochrobactrum ovis) will provide more evidence to prove that HN4 is a new species of Falsochrobactrum.</title>
        <authorList>
            <person name="Lyu W."/>
            <person name="Sun L."/>
            <person name="Yao L."/>
        </authorList>
    </citation>
    <scope>NUCLEOTIDE SEQUENCE [LARGE SCALE GENOMIC DNA]</scope>
    <source>
        <strain evidence="13 14">HN4</strain>
    </source>
</reference>
<feature type="transmembrane region" description="Helical" evidence="10">
    <location>
        <begin position="177"/>
        <end position="194"/>
    </location>
</feature>
<dbReference type="InterPro" id="IPR011527">
    <property type="entry name" value="ABC1_TM_dom"/>
</dbReference>
<name>A0A316J7H1_9HYPH</name>
<evidence type="ECO:0000256" key="5">
    <source>
        <dbReference type="ARBA" id="ARBA00022741"/>
    </source>
</evidence>
<feature type="transmembrane region" description="Helical" evidence="10">
    <location>
        <begin position="68"/>
        <end position="85"/>
    </location>
</feature>
<dbReference type="CDD" id="cd18552">
    <property type="entry name" value="ABC_6TM_MsbA_like"/>
    <property type="match status" value="1"/>
</dbReference>
<protein>
    <submittedName>
        <fullName evidence="13">ABC transporter ATP-binding protein</fullName>
    </submittedName>
</protein>
<organism evidence="13 14">
    <name type="scientific">Falsochrobactrum shanghaiense</name>
    <dbReference type="NCBI Taxonomy" id="2201899"/>
    <lineage>
        <taxon>Bacteria</taxon>
        <taxon>Pseudomonadati</taxon>
        <taxon>Pseudomonadota</taxon>
        <taxon>Alphaproteobacteria</taxon>
        <taxon>Hyphomicrobiales</taxon>
        <taxon>Brucellaceae</taxon>
        <taxon>Falsochrobactrum</taxon>
    </lineage>
</organism>
<evidence type="ECO:0000313" key="14">
    <source>
        <dbReference type="Proteomes" id="UP000245865"/>
    </source>
</evidence>
<dbReference type="PROSITE" id="PS50929">
    <property type="entry name" value="ABC_TM1F"/>
    <property type="match status" value="1"/>
</dbReference>
<evidence type="ECO:0000256" key="2">
    <source>
        <dbReference type="ARBA" id="ARBA00004651"/>
    </source>
</evidence>
<proteinExistence type="inferred from homology"/>
<dbReference type="PANTHER" id="PTHR24221:SF654">
    <property type="entry name" value="ATP-BINDING CASSETTE SUB-FAMILY B MEMBER 6"/>
    <property type="match status" value="1"/>
</dbReference>
<comment type="subcellular location">
    <subcellularLocation>
        <location evidence="1">Cell inner membrane</location>
    </subcellularLocation>
    <subcellularLocation>
        <location evidence="2">Cell membrane</location>
        <topology evidence="2">Multi-pass membrane protein</topology>
    </subcellularLocation>
</comment>
<dbReference type="GO" id="GO:0016887">
    <property type="term" value="F:ATP hydrolysis activity"/>
    <property type="evidence" value="ECO:0007669"/>
    <property type="project" value="InterPro"/>
</dbReference>
<dbReference type="InterPro" id="IPR003593">
    <property type="entry name" value="AAA+_ATPase"/>
</dbReference>
<dbReference type="PANTHER" id="PTHR24221">
    <property type="entry name" value="ATP-BINDING CASSETTE SUB-FAMILY B"/>
    <property type="match status" value="1"/>
</dbReference>
<evidence type="ECO:0000256" key="7">
    <source>
        <dbReference type="ARBA" id="ARBA00022989"/>
    </source>
</evidence>
<dbReference type="SUPFAM" id="SSF52540">
    <property type="entry name" value="P-loop containing nucleoside triphosphate hydrolases"/>
    <property type="match status" value="1"/>
</dbReference>
<dbReference type="InterPro" id="IPR017871">
    <property type="entry name" value="ABC_transporter-like_CS"/>
</dbReference>
<evidence type="ECO:0000256" key="4">
    <source>
        <dbReference type="ARBA" id="ARBA00022692"/>
    </source>
</evidence>
<evidence type="ECO:0000313" key="13">
    <source>
        <dbReference type="EMBL" id="PWL17286.1"/>
    </source>
</evidence>
<dbReference type="EMBL" id="QGDB01000005">
    <property type="protein sequence ID" value="PWL17286.1"/>
    <property type="molecule type" value="Genomic_DNA"/>
</dbReference>
<dbReference type="SMART" id="SM00382">
    <property type="entry name" value="AAA"/>
    <property type="match status" value="1"/>
</dbReference>
<dbReference type="OrthoDB" id="9804259at2"/>
<keyword evidence="8 10" id="KW-0472">Membrane</keyword>
<dbReference type="GO" id="GO:0005886">
    <property type="term" value="C:plasma membrane"/>
    <property type="evidence" value="ECO:0007669"/>
    <property type="project" value="UniProtKB-SubCell"/>
</dbReference>
<sequence length="608" mass="66751">MSLFRKKNKKIDPGEATRVIRRMMSENVRDYKKSYFVAIAASLIVGASNGALAYLMKPMIDKIFYEQKIGLIWVICGAILGIFILRGLSSYVQAVELAKIGNNLVARYQKRIFDHLMKLGLDFYNDTRSGHLAAQINQNVNGIRDLLNMTISSIARDLVALVGLVGMMFYTDPVMSAVIFLIGPPLILAVAYISRRIRSVTRDLVHLNSHLLGAMQESVQGIAIVKAFTMEDQLRSRIDTLIVQAEGRSNKIARVSERTTPIAEILAGFAIAGVLAYSGYRAILNQEPPGAMFAFITALLLAYDPARRLARLQVGLERALVNARMIYEVLDIEPQQEDVPDAVNLKPGPGEIQFNDVHFSYSEGAPVLHGVSFIAKAGKTTAVVGASGAGKSTLISLMQRFYDTEKGDILFDGQDISKVTKQSLRHSIAYVSQQPYLFEGTIADNIRYGRPDATDAEIIEAAKLAHAHEFIVQQAGGYDTPVGENGVTLSGGQRQRLSIARAIVRNAPVLLLDEATSALDNESEKRVQLALDEIMQDRTTIVIAHRLSTVVNADHIVVMEAGHVVEEGRHDDLIGIPNGVYARFYQLQSGNGEILLEKTGTKENTNGQ</sequence>
<comment type="caution">
    <text evidence="13">The sequence shown here is derived from an EMBL/GenBank/DDBJ whole genome shotgun (WGS) entry which is preliminary data.</text>
</comment>
<dbReference type="GO" id="GO:0005524">
    <property type="term" value="F:ATP binding"/>
    <property type="evidence" value="ECO:0007669"/>
    <property type="project" value="UniProtKB-KW"/>
</dbReference>
<dbReference type="FunFam" id="3.40.50.300:FF:000218">
    <property type="entry name" value="Multidrug ABC transporter ATP-binding protein"/>
    <property type="match status" value="1"/>
</dbReference>
<dbReference type="InterPro" id="IPR036640">
    <property type="entry name" value="ABC1_TM_sf"/>
</dbReference>
<keyword evidence="6 13" id="KW-0067">ATP-binding</keyword>
<feature type="transmembrane region" description="Helical" evidence="10">
    <location>
        <begin position="262"/>
        <end position="283"/>
    </location>
</feature>
<dbReference type="Proteomes" id="UP000245865">
    <property type="component" value="Unassembled WGS sequence"/>
</dbReference>
<comment type="function">
    <text evidence="9">Part of an ABC transporter complex. Transmembrane domains (TMD) form a pore in the inner membrane and the ATP-binding domain (NBD) is responsible for energy generation.</text>
</comment>
<dbReference type="InterPro" id="IPR027417">
    <property type="entry name" value="P-loop_NTPase"/>
</dbReference>
<feature type="domain" description="ABC transmembrane type-1" evidence="12">
    <location>
        <begin position="36"/>
        <end position="318"/>
    </location>
</feature>
<dbReference type="GO" id="GO:0034040">
    <property type="term" value="F:ATPase-coupled lipid transmembrane transporter activity"/>
    <property type="evidence" value="ECO:0007669"/>
    <property type="project" value="TreeGrafter"/>
</dbReference>
<comment type="similarity">
    <text evidence="3">Belongs to the ABC transporter superfamily.</text>
</comment>
<evidence type="ECO:0000256" key="6">
    <source>
        <dbReference type="ARBA" id="ARBA00022840"/>
    </source>
</evidence>
<dbReference type="Gene3D" id="1.20.1560.10">
    <property type="entry name" value="ABC transporter type 1, transmembrane domain"/>
    <property type="match status" value="1"/>
</dbReference>
<evidence type="ECO:0000256" key="9">
    <source>
        <dbReference type="ARBA" id="ARBA00024725"/>
    </source>
</evidence>
<feature type="transmembrane region" description="Helical" evidence="10">
    <location>
        <begin position="154"/>
        <end position="171"/>
    </location>
</feature>
<dbReference type="Gene3D" id="3.40.50.300">
    <property type="entry name" value="P-loop containing nucleotide triphosphate hydrolases"/>
    <property type="match status" value="1"/>
</dbReference>
<accession>A0A316J7H1</accession>
<dbReference type="AlphaFoldDB" id="A0A316J7H1"/>
<dbReference type="SUPFAM" id="SSF90123">
    <property type="entry name" value="ABC transporter transmembrane region"/>
    <property type="match status" value="1"/>
</dbReference>
<keyword evidence="4 10" id="KW-0812">Transmembrane</keyword>